<dbReference type="Gene3D" id="1.10.287.130">
    <property type="match status" value="1"/>
</dbReference>
<dbReference type="SUPFAM" id="SSF47384">
    <property type="entry name" value="Homodimeric domain of signal transducing histidine kinase"/>
    <property type="match status" value="1"/>
</dbReference>
<organism evidence="6 7">
    <name type="scientific">Leptonema illini</name>
    <dbReference type="NCBI Taxonomy" id="183"/>
    <lineage>
        <taxon>Bacteria</taxon>
        <taxon>Pseudomonadati</taxon>
        <taxon>Spirochaetota</taxon>
        <taxon>Spirochaetia</taxon>
        <taxon>Leptospirales</taxon>
        <taxon>Leptospiraceae</taxon>
        <taxon>Leptonema</taxon>
    </lineage>
</organism>
<dbReference type="InterPro" id="IPR036890">
    <property type="entry name" value="HATPase_C_sf"/>
</dbReference>
<evidence type="ECO:0000259" key="5">
    <source>
        <dbReference type="PROSITE" id="PS50109"/>
    </source>
</evidence>
<comment type="caution">
    <text evidence="6">The sequence shown here is derived from an EMBL/GenBank/DDBJ whole genome shotgun (WGS) entry which is preliminary data.</text>
</comment>
<evidence type="ECO:0000313" key="7">
    <source>
        <dbReference type="Proteomes" id="UP000460298"/>
    </source>
</evidence>
<dbReference type="PANTHER" id="PTHR43065:SF48">
    <property type="entry name" value="HISTIDINE KINASE"/>
    <property type="match status" value="1"/>
</dbReference>
<evidence type="ECO:0000256" key="2">
    <source>
        <dbReference type="ARBA" id="ARBA00012438"/>
    </source>
</evidence>
<dbReference type="InterPro" id="IPR003661">
    <property type="entry name" value="HisK_dim/P_dom"/>
</dbReference>
<dbReference type="SUPFAM" id="SSF55781">
    <property type="entry name" value="GAF domain-like"/>
    <property type="match status" value="1"/>
</dbReference>
<evidence type="ECO:0000256" key="3">
    <source>
        <dbReference type="ARBA" id="ARBA00022553"/>
    </source>
</evidence>
<dbReference type="GO" id="GO:0000155">
    <property type="term" value="F:phosphorelay sensor kinase activity"/>
    <property type="evidence" value="ECO:0007669"/>
    <property type="project" value="InterPro"/>
</dbReference>
<dbReference type="Gene3D" id="3.30.450.40">
    <property type="match status" value="1"/>
</dbReference>
<comment type="catalytic activity">
    <reaction evidence="1">
        <text>ATP + protein L-histidine = ADP + protein N-phospho-L-histidine.</text>
        <dbReference type="EC" id="2.7.13.3"/>
    </reaction>
</comment>
<evidence type="ECO:0000256" key="1">
    <source>
        <dbReference type="ARBA" id="ARBA00000085"/>
    </source>
</evidence>
<dbReference type="EMBL" id="WBUI01000031">
    <property type="protein sequence ID" value="KAB2929422.1"/>
    <property type="molecule type" value="Genomic_DNA"/>
</dbReference>
<dbReference type="PRINTS" id="PR00344">
    <property type="entry name" value="BCTRLSENSOR"/>
</dbReference>
<protein>
    <recommendedName>
        <fullName evidence="2">histidine kinase</fullName>
        <ecNumber evidence="2">2.7.13.3</ecNumber>
    </recommendedName>
</protein>
<dbReference type="InterPro" id="IPR003594">
    <property type="entry name" value="HATPase_dom"/>
</dbReference>
<dbReference type="Gene3D" id="3.30.565.10">
    <property type="entry name" value="Histidine kinase-like ATPase, C-terminal domain"/>
    <property type="match status" value="1"/>
</dbReference>
<dbReference type="EC" id="2.7.13.3" evidence="2"/>
<dbReference type="PANTHER" id="PTHR43065">
    <property type="entry name" value="SENSOR HISTIDINE KINASE"/>
    <property type="match status" value="1"/>
</dbReference>
<evidence type="ECO:0000313" key="6">
    <source>
        <dbReference type="EMBL" id="KAB2929422.1"/>
    </source>
</evidence>
<dbReference type="InterPro" id="IPR005467">
    <property type="entry name" value="His_kinase_dom"/>
</dbReference>
<dbReference type="Proteomes" id="UP000460298">
    <property type="component" value="Unassembled WGS sequence"/>
</dbReference>
<dbReference type="Pfam" id="PF02518">
    <property type="entry name" value="HATPase_c"/>
    <property type="match status" value="1"/>
</dbReference>
<accession>A0A833GXU8</accession>
<feature type="domain" description="Histidine kinase" evidence="5">
    <location>
        <begin position="382"/>
        <end position="547"/>
    </location>
</feature>
<sequence>MKWLLPVLDTLIAFVHSLPPQQEQRREHRLEEFRRSIMRLRNVDDGLTEILSFSSELFQTSHVGILIWDEDRGQFVSRCMVPGLRSAWNVYDPFFVTITEYDRVITLKELAFLRDAHDREVLLRFCKETQASLILPLILNETVLAVLFVGSCPAPDIALIEDFRTYAVLALSNSIIYTRVESLLVSLEDKVRERTQQLEEATNQMIQSEKMATLGVMVAGVAHELNTPSGVILNASENLFETLDSFLDRMAIHEWLPDTERIDRFIEIIRFFNYHMLTGNPSLPSSAFQLRRRLKQTFEELSIQGGDELASFFIDHGFMTDIEAAGVEQVSERIKTESLFAQIVILYGEIGESARSRFIGYLRDIAGIYRNVKNITASAASIARLVKALRIYSRSGAGDFVKANLEELLDTTLEIMGSIWKNQVHLDRHYASIPSIECDPDRLNQVWSNLLVNAYHAVRGRSDPTIVLATEAIGNRVCVRIRDNGPGIPEAIREKVWDPFFTTKEQGEGTGLGLSIVRRIVEEHGGTIRFTTDDRGTEFVVELPLEGKNRTQVARNAPGPGRYDWR</sequence>
<name>A0A833GXU8_9LEPT</name>
<keyword evidence="4" id="KW-0175">Coiled coil</keyword>
<dbReference type="InterPro" id="IPR004358">
    <property type="entry name" value="Sig_transdc_His_kin-like_C"/>
</dbReference>
<gene>
    <name evidence="6" type="ORF">F9K24_19805</name>
</gene>
<reference evidence="6 7" key="1">
    <citation type="submission" date="2019-10" db="EMBL/GenBank/DDBJ databases">
        <title>Extracellular Electron Transfer in a Candidatus Methanoperedens spp. Enrichment Culture.</title>
        <authorList>
            <person name="Berger S."/>
            <person name="Rangel Shaw D."/>
            <person name="Berben T."/>
            <person name="In 'T Zandt M."/>
            <person name="Frank J."/>
            <person name="Reimann J."/>
            <person name="Jetten M.S.M."/>
            <person name="Welte C.U."/>
        </authorList>
    </citation>
    <scope>NUCLEOTIDE SEQUENCE [LARGE SCALE GENOMIC DNA]</scope>
    <source>
        <strain evidence="6">SB12</strain>
    </source>
</reference>
<feature type="coiled-coil region" evidence="4">
    <location>
        <begin position="184"/>
        <end position="211"/>
    </location>
</feature>
<dbReference type="InterPro" id="IPR036097">
    <property type="entry name" value="HisK_dim/P_sf"/>
</dbReference>
<dbReference type="CDD" id="cd00082">
    <property type="entry name" value="HisKA"/>
    <property type="match status" value="1"/>
</dbReference>
<dbReference type="SMART" id="SM00387">
    <property type="entry name" value="HATPase_c"/>
    <property type="match status" value="1"/>
</dbReference>
<dbReference type="PROSITE" id="PS50109">
    <property type="entry name" value="HIS_KIN"/>
    <property type="match status" value="1"/>
</dbReference>
<keyword evidence="3" id="KW-0597">Phosphoprotein</keyword>
<evidence type="ECO:0000256" key="4">
    <source>
        <dbReference type="SAM" id="Coils"/>
    </source>
</evidence>
<proteinExistence type="predicted"/>
<dbReference type="SUPFAM" id="SSF55874">
    <property type="entry name" value="ATPase domain of HSP90 chaperone/DNA topoisomerase II/histidine kinase"/>
    <property type="match status" value="1"/>
</dbReference>
<dbReference type="AlphaFoldDB" id="A0A833GXU8"/>
<dbReference type="InterPro" id="IPR029016">
    <property type="entry name" value="GAF-like_dom_sf"/>
</dbReference>